<feature type="region of interest" description="Disordered" evidence="9">
    <location>
        <begin position="422"/>
        <end position="485"/>
    </location>
</feature>
<keyword evidence="3" id="KW-0053">Apoptosis</keyword>
<keyword evidence="10" id="KW-0472">Membrane</keyword>
<dbReference type="PROSITE" id="PS50050">
    <property type="entry name" value="TNFR_NGFR_2"/>
    <property type="match status" value="2"/>
</dbReference>
<keyword evidence="5" id="KW-0677">Repeat</keyword>
<dbReference type="Proteomes" id="UP000515152">
    <property type="component" value="Chromosome 5"/>
</dbReference>
<feature type="compositionally biased region" description="Basic and acidic residues" evidence="9">
    <location>
        <begin position="422"/>
        <end position="434"/>
    </location>
</feature>
<feature type="compositionally biased region" description="Pro residues" evidence="9">
    <location>
        <begin position="235"/>
        <end position="245"/>
    </location>
</feature>
<feature type="compositionally biased region" description="Basic and acidic residues" evidence="9">
    <location>
        <begin position="191"/>
        <end position="205"/>
    </location>
</feature>
<keyword evidence="13" id="KW-0675">Receptor</keyword>
<feature type="compositionally biased region" description="Polar residues" evidence="9">
    <location>
        <begin position="382"/>
        <end position="391"/>
    </location>
</feature>
<dbReference type="Pfam" id="PF00020">
    <property type="entry name" value="TNFR_c6"/>
    <property type="match status" value="1"/>
</dbReference>
<dbReference type="PANTHER" id="PTHR23097:SF90">
    <property type="entry name" value="TUMOR NECROSIS FACTOR RECEPTOR SUPERFAMILY MEMBER 11B"/>
    <property type="match status" value="1"/>
</dbReference>
<keyword evidence="4" id="KW-0732">Signal</keyword>
<dbReference type="KEGG" id="char:116220509"/>
<feature type="region of interest" description="Disordered" evidence="9">
    <location>
        <begin position="144"/>
        <end position="257"/>
    </location>
</feature>
<keyword evidence="6 8" id="KW-1015">Disulfide bond</keyword>
<evidence type="ECO:0000256" key="10">
    <source>
        <dbReference type="SAM" id="Phobius"/>
    </source>
</evidence>
<evidence type="ECO:0000259" key="11">
    <source>
        <dbReference type="PROSITE" id="PS50050"/>
    </source>
</evidence>
<keyword evidence="12" id="KW-1185">Reference proteome</keyword>
<dbReference type="InterPro" id="IPR052459">
    <property type="entry name" value="TNFRSF_decoy_receptor"/>
</dbReference>
<evidence type="ECO:0000256" key="3">
    <source>
        <dbReference type="ARBA" id="ARBA00022703"/>
    </source>
</evidence>
<dbReference type="RefSeq" id="XP_031423527.1">
    <property type="nucleotide sequence ID" value="XM_031567667.2"/>
</dbReference>
<feature type="domain" description="TNFR-Cys" evidence="11">
    <location>
        <begin position="21"/>
        <end position="70"/>
    </location>
</feature>
<dbReference type="InterPro" id="IPR001368">
    <property type="entry name" value="TNFR/NGFR_Cys_rich_reg"/>
</dbReference>
<dbReference type="SMART" id="SM00208">
    <property type="entry name" value="TNFR"/>
    <property type="match status" value="2"/>
</dbReference>
<accession>A0A6P8FJZ2</accession>
<evidence type="ECO:0000313" key="13">
    <source>
        <dbReference type="RefSeq" id="XP_031423527.1"/>
    </source>
</evidence>
<feature type="compositionally biased region" description="Low complexity" evidence="9">
    <location>
        <begin position="443"/>
        <end position="466"/>
    </location>
</feature>
<keyword evidence="10" id="KW-1133">Transmembrane helix</keyword>
<feature type="transmembrane region" description="Helical" evidence="10">
    <location>
        <begin position="285"/>
        <end position="305"/>
    </location>
</feature>
<evidence type="ECO:0000256" key="9">
    <source>
        <dbReference type="SAM" id="MobiDB-lite"/>
    </source>
</evidence>
<evidence type="ECO:0000256" key="8">
    <source>
        <dbReference type="PROSITE-ProRule" id="PRU00206"/>
    </source>
</evidence>
<protein>
    <submittedName>
        <fullName evidence="13">Tumor necrosis factor receptor superfamily member 21 isoform X1</fullName>
    </submittedName>
</protein>
<feature type="repeat" description="TNFR-Cys" evidence="8">
    <location>
        <begin position="21"/>
        <end position="70"/>
    </location>
</feature>
<name>A0A6P8FJZ2_CLUHA</name>
<dbReference type="GO" id="GO:0005576">
    <property type="term" value="C:extracellular region"/>
    <property type="evidence" value="ECO:0007669"/>
    <property type="project" value="UniProtKB-SubCell"/>
</dbReference>
<proteinExistence type="predicted"/>
<sequence>MSASCPQCGPGSGQESCKCVPCKQGYYSKQRHGAYTCDTCTDRCSGKLFVEATKHLVQIKDCGISTNRVCHCTKGFYCPEPLNYTCLFNCKPCPRGTFSDEASLAASCKPHTDCDRRGLVTVSEGKATQDRVCDTLLQPRSMNTTPRVSPLHVSHSAPSFPDITHSSRPATEDSVETTYVSSKTEAVLSDTTRDITRTGDYDSHTTQHSSKKTVGHSRVTPHFSSTSDDLFGTPPVSPTTPPGPPDSSGASGTSAVNRPFTRTSVHDLSTRQSAIVGIDSQSSQWLVVLLLLLAVSVLVGCFLWLKSKALKKQLKWTRGLPFGKYQAAKKTLGGCNICVPQHQQEADMGGNACLEQLIPLTRDSEGPLRETGAAAQPHPGQGSMQRITVDNNGKGESISNTVGSIFIYSPGMVVLGTNAPERKEEVRQEAEEQHLAFVPQQESPSGSSSGYSSGSSSSCQDSVGLSTQEEDDDKELSYPIPASSK</sequence>
<reference evidence="13" key="1">
    <citation type="submission" date="2025-08" db="UniProtKB">
        <authorList>
            <consortium name="RefSeq"/>
        </authorList>
    </citation>
    <scope>IDENTIFICATION</scope>
</reference>
<feature type="region of interest" description="Disordered" evidence="9">
    <location>
        <begin position="365"/>
        <end position="394"/>
    </location>
</feature>
<evidence type="ECO:0000256" key="7">
    <source>
        <dbReference type="ARBA" id="ARBA00023180"/>
    </source>
</evidence>
<keyword evidence="10" id="KW-0812">Transmembrane</keyword>
<comment type="caution">
    <text evidence="8">Lacks conserved residue(s) required for the propagation of feature annotation.</text>
</comment>
<gene>
    <name evidence="13" type="primary">si:dkeyp-61b2.1</name>
</gene>
<dbReference type="PANTHER" id="PTHR23097">
    <property type="entry name" value="TUMOR NECROSIS FACTOR RECEPTOR SUPERFAMILY MEMBER"/>
    <property type="match status" value="1"/>
</dbReference>
<organism evidence="12 13">
    <name type="scientific">Clupea harengus</name>
    <name type="common">Atlantic herring</name>
    <dbReference type="NCBI Taxonomy" id="7950"/>
    <lineage>
        <taxon>Eukaryota</taxon>
        <taxon>Metazoa</taxon>
        <taxon>Chordata</taxon>
        <taxon>Craniata</taxon>
        <taxon>Vertebrata</taxon>
        <taxon>Euteleostomi</taxon>
        <taxon>Actinopterygii</taxon>
        <taxon>Neopterygii</taxon>
        <taxon>Teleostei</taxon>
        <taxon>Clupei</taxon>
        <taxon>Clupeiformes</taxon>
        <taxon>Clupeoidei</taxon>
        <taxon>Clupeidae</taxon>
        <taxon>Clupea</taxon>
    </lineage>
</organism>
<dbReference type="Gene3D" id="2.10.50.10">
    <property type="entry name" value="Tumor Necrosis Factor Receptor, subunit A, domain 2"/>
    <property type="match status" value="1"/>
</dbReference>
<evidence type="ECO:0000256" key="2">
    <source>
        <dbReference type="ARBA" id="ARBA00022525"/>
    </source>
</evidence>
<dbReference type="GO" id="GO:0006915">
    <property type="term" value="P:apoptotic process"/>
    <property type="evidence" value="ECO:0007669"/>
    <property type="project" value="UniProtKB-KW"/>
</dbReference>
<dbReference type="OrthoDB" id="8633482at2759"/>
<dbReference type="AlphaFoldDB" id="A0A6P8FJZ2"/>
<feature type="disulfide bond" evidence="8">
    <location>
        <begin position="22"/>
        <end position="37"/>
    </location>
</feature>
<evidence type="ECO:0000256" key="5">
    <source>
        <dbReference type="ARBA" id="ARBA00022737"/>
    </source>
</evidence>
<feature type="disulfide bond" evidence="8">
    <location>
        <begin position="93"/>
        <end position="108"/>
    </location>
</feature>
<keyword evidence="7" id="KW-0325">Glycoprotein</keyword>
<comment type="subcellular location">
    <subcellularLocation>
        <location evidence="1">Secreted</location>
    </subcellularLocation>
</comment>
<dbReference type="GeneID" id="116220509"/>
<evidence type="ECO:0000313" key="12">
    <source>
        <dbReference type="Proteomes" id="UP000515152"/>
    </source>
</evidence>
<keyword evidence="2" id="KW-0964">Secreted</keyword>
<dbReference type="SUPFAM" id="SSF57586">
    <property type="entry name" value="TNF receptor-like"/>
    <property type="match status" value="1"/>
</dbReference>
<feature type="domain" description="TNFR-Cys" evidence="11">
    <location>
        <begin position="92"/>
        <end position="133"/>
    </location>
</feature>
<evidence type="ECO:0000256" key="4">
    <source>
        <dbReference type="ARBA" id="ARBA00022729"/>
    </source>
</evidence>
<evidence type="ECO:0000256" key="6">
    <source>
        <dbReference type="ARBA" id="ARBA00023157"/>
    </source>
</evidence>
<evidence type="ECO:0000256" key="1">
    <source>
        <dbReference type="ARBA" id="ARBA00004613"/>
    </source>
</evidence>
<feature type="repeat" description="TNFR-Cys" evidence="8">
    <location>
        <begin position="92"/>
        <end position="133"/>
    </location>
</feature>